<dbReference type="PROSITE" id="PS01186">
    <property type="entry name" value="EGF_2"/>
    <property type="match status" value="1"/>
</dbReference>
<dbReference type="OMA" id="CENATKM"/>
<keyword evidence="1" id="KW-0325">Glycoprotein</keyword>
<evidence type="ECO:0000259" key="3">
    <source>
        <dbReference type="PROSITE" id="PS50026"/>
    </source>
</evidence>
<organism evidence="4 5">
    <name type="scientific">Cavenderia fasciculata</name>
    <name type="common">Slime mold</name>
    <name type="synonym">Dictyostelium fasciculatum</name>
    <dbReference type="NCBI Taxonomy" id="261658"/>
    <lineage>
        <taxon>Eukaryota</taxon>
        <taxon>Amoebozoa</taxon>
        <taxon>Evosea</taxon>
        <taxon>Eumycetozoa</taxon>
        <taxon>Dictyostelia</taxon>
        <taxon>Acytosteliales</taxon>
        <taxon>Cavenderiaceae</taxon>
        <taxon>Cavenderia</taxon>
    </lineage>
</organism>
<evidence type="ECO:0000313" key="4">
    <source>
        <dbReference type="EMBL" id="EGG20275.1"/>
    </source>
</evidence>
<dbReference type="PROSITE" id="PS50026">
    <property type="entry name" value="EGF_3"/>
    <property type="match status" value="1"/>
</dbReference>
<dbReference type="InterPro" id="IPR014756">
    <property type="entry name" value="Ig_E-set"/>
</dbReference>
<dbReference type="InterPro" id="IPR000742">
    <property type="entry name" value="EGF"/>
</dbReference>
<accession>F4PWB1</accession>
<keyword evidence="2" id="KW-1015">Disulfide bond</keyword>
<reference evidence="5" key="1">
    <citation type="journal article" date="2011" name="Genome Res.">
        <title>Phylogeny-wide analysis of social amoeba genomes highlights ancient origins for complex intercellular communication.</title>
        <authorList>
            <person name="Heidel A.J."/>
            <person name="Lawal H.M."/>
            <person name="Felder M."/>
            <person name="Schilde C."/>
            <person name="Helps N.R."/>
            <person name="Tunggal B."/>
            <person name="Rivero F."/>
            <person name="John U."/>
            <person name="Schleicher M."/>
            <person name="Eichinger L."/>
            <person name="Platzer M."/>
            <person name="Noegel A.A."/>
            <person name="Schaap P."/>
            <person name="Gloeckner G."/>
        </authorList>
    </citation>
    <scope>NUCLEOTIDE SEQUENCE [LARGE SCALE GENOMIC DNA]</scope>
    <source>
        <strain evidence="5">SH3</strain>
    </source>
</reference>
<dbReference type="CDD" id="cd00054">
    <property type="entry name" value="EGF_CA"/>
    <property type="match status" value="1"/>
</dbReference>
<feature type="disulfide bond" evidence="2">
    <location>
        <begin position="1466"/>
        <end position="1475"/>
    </location>
</feature>
<keyword evidence="2" id="KW-0245">EGF-like domain</keyword>
<evidence type="ECO:0000313" key="5">
    <source>
        <dbReference type="Proteomes" id="UP000007797"/>
    </source>
</evidence>
<dbReference type="SUPFAM" id="SSF81296">
    <property type="entry name" value="E set domains"/>
    <property type="match status" value="6"/>
</dbReference>
<dbReference type="Proteomes" id="UP000007797">
    <property type="component" value="Unassembled WGS sequence"/>
</dbReference>
<keyword evidence="5" id="KW-1185">Reference proteome</keyword>
<dbReference type="Gene3D" id="2.60.40.10">
    <property type="entry name" value="Immunoglobulins"/>
    <property type="match status" value="7"/>
</dbReference>
<dbReference type="PROSITE" id="PS00022">
    <property type="entry name" value="EGF_1"/>
    <property type="match status" value="1"/>
</dbReference>
<dbReference type="InterPro" id="IPR013783">
    <property type="entry name" value="Ig-like_fold"/>
</dbReference>
<dbReference type="KEGG" id="dfa:DFA_07398"/>
<protein>
    <recommendedName>
        <fullName evidence="3">EGF-like domain-containing protein</fullName>
    </recommendedName>
</protein>
<dbReference type="FunFam" id="2.10.25.10:FF:000001">
    <property type="entry name" value="Tenascin C"/>
    <property type="match status" value="1"/>
</dbReference>
<dbReference type="OrthoDB" id="24380at2759"/>
<dbReference type="EMBL" id="GL883013">
    <property type="protein sequence ID" value="EGG20275.1"/>
    <property type="molecule type" value="Genomic_DNA"/>
</dbReference>
<dbReference type="InterPro" id="IPR002909">
    <property type="entry name" value="IPT_dom"/>
</dbReference>
<dbReference type="Pfam" id="PF23106">
    <property type="entry name" value="EGF_Teneurin"/>
    <property type="match status" value="1"/>
</dbReference>
<comment type="caution">
    <text evidence="2">Lacks conserved residue(s) required for the propagation of feature annotation.</text>
</comment>
<sequence length="1731" mass="181588">MIADQDDDRRERKTDILLIDKFFDEPMMKLLDIISSHKNLFLVVLLLSCLNLVFAQPTISDMKQDGTSIIITGTGFGTDPSIIVLKSNIDVTNIVILVPNTQLNVSMPTYGQDFQFTVIVGGAASNQFLLYLNPVISSCTIPPTTGGPITLSGYFFRPTLSPQVLLKGVVVPVTAVTTGSDTVLATMTVSAPAGTGLMPVIAKTVAGYASAPYQLWYQAPIITNTATGTNVVLFTGTSFGVNVDKVRLVAPTFPLGTNTSIAPDTTSSTPLTQTSAVFKWTNINVLNGPAQLSIDGQLSPPYSLSFVPNILSMSVVNTLGGSSITITGNSIYPFNSQGNQLSASVTIGGIDCPILSSSLDASFSYLICRAPPGYGATNAVVNINGLGSTNFYYVLGAPVINSVIQSNTDFGITIQGLNFGSDKNVVTMTVSTYSPTITFINDTTIIATLSALTSNGFIAISVDGLSATPFPVHFKPAITSVPIVPVAGSPITITGRYLSMLRANGTSTTMSVLFNNKPASVSSSTANFVASFLIVSAPAGVGANLPLTVTSDGLISDTFIFSYAAPALTSVTQGSGSTISVMGTNFGSDLSVITVVANGQEYVPASLVSGGLTFSAPADLKNGVVSVRVGNQMAPTNLRFSLNPVLTGVSILSLLGVTLGGAPCTNPVATGATLTCQYPGGLGGIMVTLSVSIEYKPKTMYVNFPRPTITSSSLTQNTTDATVTVVGKNFGNTLSMVSVALTNIVLQSVTDTTIIFTVPPAVTNGPIAVTVFGQVSGSVQFVVTPRIAAISGAQTQGSITTLLGNYFTPLRANQSPTVTSIQIDGGAPITSQISMQGTTLTFPLPAGTGANHTLKLTIDGQSATFVFSYPIPVITSIVQSSVANHYTQTISIIDQVVVSDSLITANLPKFVLNDYIVVNVSGQVSGLYSQPIGPILKSITSADAEGGEIKIGGLYLNNITATGSSIPIIVTFPNNAQCTNVVKIADDQDMGYITCQAPPGNGINIQVSVQVGSLIDTINFAYGAPVIFSVVVANDNSAASIVGKNFGVSQAGVSIFFADLQIQNFVYVNSTFLVVPLISSLRNAPITVKLADGRISNPVPYAFKPLITQVSKPVKTTGDQLTIVGSYLYPTRLDGSPTNVTVVIDQNQQCTNALAYGASVICTSPQGSGVNHNVIVYIDDAQSPSTVQFSYIAPLISNIAQQGNSDLIMITGTNLGVDIAKITINNQIIATTLVNPTTLSAKLTGPSKNGDIIVNVDGQDSNTQPLKIKALVNSITSTSPYGGVVELVGKYLWTTRLDSTPTIISIDIGGAECTSPVANGSDGTKLKCTLGDASQFESDIEISIDSVYAYTTTYYTSNPPVLSSISSSFYLVSSVVTIVGNEFYPPSDVTIGGSQCGNAVVVDAQHITCTFDSNVGDNATSTLDVTIISANSDEITFAGVFKYTLLQCLNSCSSHGTCVSSGQCQCNNGYSGADCSITYSQSLVSGDSGSVSGGKFTMFNNSIEFLLSHIQEVRQDNTIVQTIPLTKWDVYDEYGNTTVYNSTSTTHNIELYVTKHSTASVQSYLGDDLVIPSNSIKHFMTIDRFTFESTNSSLRIIYQFKSPSQIEYNCDNETTKYQYDTSSTTTIKSYSIDTPVGTMMASFSNRANIDDTNTIVTSIQAITSVDSTTQSTAGIQYIGIQVPSFGDFVEIDPIFSATSKTAPSTDACVSSSSATTPILLFVVSLILLSIF</sequence>
<dbReference type="Gene3D" id="2.10.25.10">
    <property type="entry name" value="Laminin"/>
    <property type="match status" value="1"/>
</dbReference>
<dbReference type="GeneID" id="14872109"/>
<proteinExistence type="predicted"/>
<gene>
    <name evidence="4" type="ORF">DFA_07398</name>
</gene>
<dbReference type="InterPro" id="IPR052014">
    <property type="entry name" value="Dictyostelium_Tiger"/>
</dbReference>
<dbReference type="STRING" id="1054147.F4PWB1"/>
<evidence type="ECO:0000256" key="2">
    <source>
        <dbReference type="PROSITE-ProRule" id="PRU00076"/>
    </source>
</evidence>
<evidence type="ECO:0000256" key="1">
    <source>
        <dbReference type="ARBA" id="ARBA00023180"/>
    </source>
</evidence>
<dbReference type="PANTHER" id="PTHR31341">
    <property type="entry name" value="IPT/TIG DOMAIN-CONTAINING PROTEIN-RELATED-RELATED"/>
    <property type="match status" value="1"/>
</dbReference>
<feature type="disulfide bond" evidence="2">
    <location>
        <begin position="1448"/>
        <end position="1458"/>
    </location>
</feature>
<dbReference type="RefSeq" id="XP_004367258.1">
    <property type="nucleotide sequence ID" value="XM_004367201.1"/>
</dbReference>
<dbReference type="Pfam" id="PF01833">
    <property type="entry name" value="TIG"/>
    <property type="match status" value="5"/>
</dbReference>
<feature type="domain" description="EGF-like" evidence="3">
    <location>
        <begin position="1444"/>
        <end position="1476"/>
    </location>
</feature>
<name>F4PWB1_CACFS</name>